<proteinExistence type="predicted"/>
<dbReference type="InterPro" id="IPR041489">
    <property type="entry name" value="PDZ_6"/>
</dbReference>
<sequence>MNATPRRAPAFRLSAHRVSLFVAALWSAGLGGSGALAQGTGPVESAQAAVAASPAQAIFDQVNLLLRDAYGGLSTVDRAALSREYQGRLNAVCAPTPVTCPVEKAYPVLEAELTALGDEHSFFETPEDFRDFVANATGGNRKQFGVKLAQLDGQNRVVLEVVPQSAAEEAGLARGDVLLTLDGQPYTYDALRDARLAGRGITLGVDRAGQPLTVNLSSRDSSTLDLPRLSFTGPQNTVAVLRIPSFLPSGSVAQRIHDLVGEARQRGVQGIIVDLRGNPGGSLADCDSAVSAFVPTFTRVARTADGDLSTLVRQGVRMENGRNAGAVRNPQLWTGPLAVLVDQSSASCSEFFAYEVQYAGRGPVIGEATAGVGNTATRVFPVGEDAAVQLTILHYTKPGGQPYPVHVTPDRLHASSEEDLRQLTRGQDILLTLGVQALATAPTLTQDRARP</sequence>
<keyword evidence="4" id="KW-1185">Reference proteome</keyword>
<accession>A0A016QUL0</accession>
<dbReference type="PROSITE" id="PS50106">
    <property type="entry name" value="PDZ"/>
    <property type="match status" value="1"/>
</dbReference>
<dbReference type="AlphaFoldDB" id="A0A016QUL0"/>
<dbReference type="GO" id="GO:0007165">
    <property type="term" value="P:signal transduction"/>
    <property type="evidence" value="ECO:0007669"/>
    <property type="project" value="TreeGrafter"/>
</dbReference>
<dbReference type="PATRIC" id="fig|1476583.3.peg.204"/>
<dbReference type="SMART" id="SM00245">
    <property type="entry name" value="TSPc"/>
    <property type="match status" value="1"/>
</dbReference>
<dbReference type="PANTHER" id="PTHR32060:SF30">
    <property type="entry name" value="CARBOXY-TERMINAL PROCESSING PROTEASE CTPA"/>
    <property type="match status" value="1"/>
</dbReference>
<dbReference type="Proteomes" id="UP000020492">
    <property type="component" value="Unassembled WGS sequence"/>
</dbReference>
<dbReference type="Pfam" id="PF17820">
    <property type="entry name" value="PDZ_6"/>
    <property type="match status" value="1"/>
</dbReference>
<evidence type="ECO:0000256" key="1">
    <source>
        <dbReference type="SAM" id="SignalP"/>
    </source>
</evidence>
<dbReference type="InterPro" id="IPR001478">
    <property type="entry name" value="PDZ"/>
</dbReference>
<dbReference type="GO" id="GO:0030288">
    <property type="term" value="C:outer membrane-bounded periplasmic space"/>
    <property type="evidence" value="ECO:0007669"/>
    <property type="project" value="TreeGrafter"/>
</dbReference>
<evidence type="ECO:0000313" key="3">
    <source>
        <dbReference type="EMBL" id="EYB69532.1"/>
    </source>
</evidence>
<organism evidence="3 4">
    <name type="scientific">Deinococcus phoenicis</name>
    <dbReference type="NCBI Taxonomy" id="1476583"/>
    <lineage>
        <taxon>Bacteria</taxon>
        <taxon>Thermotogati</taxon>
        <taxon>Deinococcota</taxon>
        <taxon>Deinococci</taxon>
        <taxon>Deinococcales</taxon>
        <taxon>Deinococcaceae</taxon>
        <taxon>Deinococcus</taxon>
    </lineage>
</organism>
<protein>
    <submittedName>
        <fullName evidence="3">Peptidase S41</fullName>
    </submittedName>
</protein>
<dbReference type="Gene3D" id="2.30.42.10">
    <property type="match status" value="1"/>
</dbReference>
<dbReference type="SUPFAM" id="SSF50156">
    <property type="entry name" value="PDZ domain-like"/>
    <property type="match status" value="1"/>
</dbReference>
<name>A0A016QUL0_9DEIO</name>
<comment type="caution">
    <text evidence="3">The sequence shown here is derived from an EMBL/GenBank/DDBJ whole genome shotgun (WGS) entry which is preliminary data.</text>
</comment>
<dbReference type="InterPro" id="IPR036034">
    <property type="entry name" value="PDZ_sf"/>
</dbReference>
<dbReference type="GO" id="GO:0006508">
    <property type="term" value="P:proteolysis"/>
    <property type="evidence" value="ECO:0007669"/>
    <property type="project" value="InterPro"/>
</dbReference>
<dbReference type="Pfam" id="PF03572">
    <property type="entry name" value="Peptidase_S41"/>
    <property type="match status" value="1"/>
</dbReference>
<dbReference type="GO" id="GO:0008236">
    <property type="term" value="F:serine-type peptidase activity"/>
    <property type="evidence" value="ECO:0007669"/>
    <property type="project" value="InterPro"/>
</dbReference>
<dbReference type="InterPro" id="IPR005151">
    <property type="entry name" value="Tail-specific_protease"/>
</dbReference>
<dbReference type="STRING" id="1476583.DEIPH_ctg004orf0038"/>
<evidence type="ECO:0000259" key="2">
    <source>
        <dbReference type="PROSITE" id="PS50106"/>
    </source>
</evidence>
<dbReference type="Gene3D" id="3.90.226.10">
    <property type="entry name" value="2-enoyl-CoA Hydratase, Chain A, domain 1"/>
    <property type="match status" value="1"/>
</dbReference>
<dbReference type="CDD" id="cd06567">
    <property type="entry name" value="Peptidase_S41"/>
    <property type="match status" value="1"/>
</dbReference>
<dbReference type="InterPro" id="IPR029045">
    <property type="entry name" value="ClpP/crotonase-like_dom_sf"/>
</dbReference>
<feature type="chain" id="PRO_5001485762" evidence="1">
    <location>
        <begin position="38"/>
        <end position="451"/>
    </location>
</feature>
<dbReference type="GO" id="GO:0004175">
    <property type="term" value="F:endopeptidase activity"/>
    <property type="evidence" value="ECO:0007669"/>
    <property type="project" value="TreeGrafter"/>
</dbReference>
<dbReference type="SUPFAM" id="SSF52096">
    <property type="entry name" value="ClpP/crotonase"/>
    <property type="match status" value="1"/>
</dbReference>
<gene>
    <name evidence="3" type="ORF">DEIPH_ctg004orf0038</name>
</gene>
<dbReference type="PANTHER" id="PTHR32060">
    <property type="entry name" value="TAIL-SPECIFIC PROTEASE"/>
    <property type="match status" value="1"/>
</dbReference>
<dbReference type="OrthoDB" id="9812068at2"/>
<keyword evidence="1" id="KW-0732">Signal</keyword>
<feature type="signal peptide" evidence="1">
    <location>
        <begin position="1"/>
        <end position="37"/>
    </location>
</feature>
<dbReference type="RefSeq" id="WP_034352434.1">
    <property type="nucleotide sequence ID" value="NZ_JHAC01000004.1"/>
</dbReference>
<dbReference type="eggNOG" id="COG0793">
    <property type="taxonomic scope" value="Bacteria"/>
</dbReference>
<dbReference type="SMART" id="SM00228">
    <property type="entry name" value="PDZ"/>
    <property type="match status" value="1"/>
</dbReference>
<dbReference type="EMBL" id="JHAC01000004">
    <property type="protein sequence ID" value="EYB69532.1"/>
    <property type="molecule type" value="Genomic_DNA"/>
</dbReference>
<evidence type="ECO:0000313" key="4">
    <source>
        <dbReference type="Proteomes" id="UP000020492"/>
    </source>
</evidence>
<feature type="domain" description="PDZ" evidence="2">
    <location>
        <begin position="139"/>
        <end position="209"/>
    </location>
</feature>
<reference evidence="3 4" key="1">
    <citation type="submission" date="2014-03" db="EMBL/GenBank/DDBJ databases">
        <title>Draft genome sequence of Deinococcus phoenicis 1P10ME.</title>
        <authorList>
            <person name="Stepanov V.G."/>
            <person name="Vaishampayan P."/>
            <person name="Venkateswaran K."/>
            <person name="Fox G.E."/>
        </authorList>
    </citation>
    <scope>NUCLEOTIDE SEQUENCE [LARGE SCALE GENOMIC DNA]</scope>
    <source>
        <strain evidence="3 4">1P10ME</strain>
    </source>
</reference>